<sequence length="445" mass="46880">MARSTWRRVAAFGAGATLVLATSGCLQSSDDDGGGGGGGGVSSGEKEDGTVTILGAFGGAEKAAFEESLAAFEEESGIDVEYTEDTDFTTTVVQRVEAGDAPDIGLFPQPGGLLDLSEDIVPLDDVIDVSAIESTLIPGFLEAATKDGAVYGAPMRMAVKSIVWYPKPAFEEAGYSTEVATYQDLVAESERIAADGTTPWCMGWESDQATGWVGTDWLEEMVLRVAGPEVYDQWVTHEIPFNDPQIVEALDAAGEILKNDELVQGGADGILNTNFADAMTPALSGGDPSCYLHRQGNFATGFYPEEVQADLDGTVGTFYFPAYEGGYDGQPVLGGGDLAAAFMADDPEVEQVMEFLTSDQFGAEWAGAGGWLSPHATFDASTYADETTRTIAQSAAEADVFRFDGSDLMPKAVGSGSFWTGMVDWIGGQSSQETLDAIEASWPSS</sequence>
<protein>
    <submittedName>
        <fullName evidence="3">Alpha-glucosides-binding periplasmic protein AglE</fullName>
    </submittedName>
</protein>
<dbReference type="RefSeq" id="WP_295659071.1">
    <property type="nucleotide sequence ID" value="NZ_CADCUP010000138.1"/>
</dbReference>
<dbReference type="InterPro" id="IPR050490">
    <property type="entry name" value="Bact_solute-bd_prot1"/>
</dbReference>
<dbReference type="InterPro" id="IPR006059">
    <property type="entry name" value="SBP"/>
</dbReference>
<accession>A0A6J4NYW0</accession>
<evidence type="ECO:0000256" key="2">
    <source>
        <dbReference type="ARBA" id="ARBA00022448"/>
    </source>
</evidence>
<dbReference type="PANTHER" id="PTHR43649:SF29">
    <property type="entry name" value="OSMOPROTECTIVE COMPOUNDS-BINDING PROTEIN GGTB"/>
    <property type="match status" value="1"/>
</dbReference>
<dbReference type="PROSITE" id="PS51257">
    <property type="entry name" value="PROKAR_LIPOPROTEIN"/>
    <property type="match status" value="1"/>
</dbReference>
<dbReference type="EMBL" id="CADCUP010000138">
    <property type="protein sequence ID" value="CAA9399180.1"/>
    <property type="molecule type" value="Genomic_DNA"/>
</dbReference>
<dbReference type="SUPFAM" id="SSF53850">
    <property type="entry name" value="Periplasmic binding protein-like II"/>
    <property type="match status" value="1"/>
</dbReference>
<evidence type="ECO:0000256" key="1">
    <source>
        <dbReference type="ARBA" id="ARBA00008520"/>
    </source>
</evidence>
<dbReference type="AlphaFoldDB" id="A0A6J4NYW0"/>
<gene>
    <name evidence="3" type="ORF">AVDCRST_MAG06-2084</name>
</gene>
<dbReference type="Pfam" id="PF13416">
    <property type="entry name" value="SBP_bac_8"/>
    <property type="match status" value="1"/>
</dbReference>
<organism evidence="3">
    <name type="scientific">uncultured Nocardioides sp</name>
    <dbReference type="NCBI Taxonomy" id="198441"/>
    <lineage>
        <taxon>Bacteria</taxon>
        <taxon>Bacillati</taxon>
        <taxon>Actinomycetota</taxon>
        <taxon>Actinomycetes</taxon>
        <taxon>Propionibacteriales</taxon>
        <taxon>Nocardioidaceae</taxon>
        <taxon>Nocardioides</taxon>
        <taxon>environmental samples</taxon>
    </lineage>
</organism>
<keyword evidence="2" id="KW-0813">Transport</keyword>
<evidence type="ECO:0000313" key="3">
    <source>
        <dbReference type="EMBL" id="CAA9399180.1"/>
    </source>
</evidence>
<dbReference type="Gene3D" id="3.40.190.10">
    <property type="entry name" value="Periplasmic binding protein-like II"/>
    <property type="match status" value="2"/>
</dbReference>
<dbReference type="PANTHER" id="PTHR43649">
    <property type="entry name" value="ARABINOSE-BINDING PROTEIN-RELATED"/>
    <property type="match status" value="1"/>
</dbReference>
<name>A0A6J4NYW0_9ACTN</name>
<reference evidence="3" key="1">
    <citation type="submission" date="2020-02" db="EMBL/GenBank/DDBJ databases">
        <authorList>
            <person name="Meier V. D."/>
        </authorList>
    </citation>
    <scope>NUCLEOTIDE SEQUENCE</scope>
    <source>
        <strain evidence="3">AVDCRST_MAG06</strain>
    </source>
</reference>
<proteinExistence type="inferred from homology"/>
<comment type="similarity">
    <text evidence="1">Belongs to the bacterial solute-binding protein 1 family.</text>
</comment>